<evidence type="ECO:0000256" key="3">
    <source>
        <dbReference type="ARBA" id="ARBA00022692"/>
    </source>
</evidence>
<keyword evidence="3 6" id="KW-0812">Transmembrane</keyword>
<keyword evidence="11" id="KW-1185">Reference proteome</keyword>
<dbReference type="PANTHER" id="PTHR38459:SF6">
    <property type="entry name" value="ARABINOGALACTAN BIOSYNTHESIS RECRUITING PROTEIN RV3789"/>
    <property type="match status" value="1"/>
</dbReference>
<evidence type="ECO:0000256" key="6">
    <source>
        <dbReference type="SAM" id="Phobius"/>
    </source>
</evidence>
<evidence type="ECO:0000259" key="7">
    <source>
        <dbReference type="Pfam" id="PF04138"/>
    </source>
</evidence>
<dbReference type="RefSeq" id="WP_061980328.1">
    <property type="nucleotide sequence ID" value="NZ_FOPQ01000001.1"/>
</dbReference>
<comment type="caution">
    <text evidence="8">The sequence shown here is derived from an EMBL/GenBank/DDBJ whole genome shotgun (WGS) entry which is preliminary data.</text>
</comment>
<proteinExistence type="inferred from homology"/>
<feature type="transmembrane region" description="Helical" evidence="6">
    <location>
        <begin position="54"/>
        <end position="74"/>
    </location>
</feature>
<gene>
    <name evidence="9" type="ORF">ATP06_0224295</name>
    <name evidence="8" type="ORF">AVL48_06725</name>
</gene>
<sequence length="165" mass="17596">MVATDPQAGLTAAAPSSPGLLGQLIRFGLIGGFCALVDFGVYQGLRALGMDATPWVDIARALSFIVGTTTAFFLNRKFTFAGGRREGARQIGGFVLLYAVTFLVAVGVNRTMLHVLPESAWKATLGWVVSQATATVINFVMLKWVVFREPRASAASPVLTSTEEN</sequence>
<organism evidence="8 10">
    <name type="scientific">Amycolatopsis regifaucium</name>
    <dbReference type="NCBI Taxonomy" id="546365"/>
    <lineage>
        <taxon>Bacteria</taxon>
        <taxon>Bacillati</taxon>
        <taxon>Actinomycetota</taxon>
        <taxon>Actinomycetes</taxon>
        <taxon>Pseudonocardiales</taxon>
        <taxon>Pseudonocardiaceae</taxon>
        <taxon>Amycolatopsis</taxon>
    </lineage>
</organism>
<name>A0A154MBM7_9PSEU</name>
<dbReference type="GO" id="GO:0000271">
    <property type="term" value="P:polysaccharide biosynthetic process"/>
    <property type="evidence" value="ECO:0007669"/>
    <property type="project" value="InterPro"/>
</dbReference>
<comment type="subcellular location">
    <subcellularLocation>
        <location evidence="1">Membrane</location>
        <topology evidence="1">Multi-pass membrane protein</topology>
    </subcellularLocation>
</comment>
<evidence type="ECO:0000256" key="2">
    <source>
        <dbReference type="ARBA" id="ARBA00009399"/>
    </source>
</evidence>
<dbReference type="InterPro" id="IPR051401">
    <property type="entry name" value="GtrA_CellWall_Glycosyl"/>
</dbReference>
<accession>A0A154MBM7</accession>
<feature type="domain" description="GtrA/DPMS transmembrane" evidence="7">
    <location>
        <begin position="26"/>
        <end position="147"/>
    </location>
</feature>
<dbReference type="EMBL" id="LOBU02000015">
    <property type="protein sequence ID" value="OKA06258.1"/>
    <property type="molecule type" value="Genomic_DNA"/>
</dbReference>
<comment type="similarity">
    <text evidence="2">Belongs to the GtrA family.</text>
</comment>
<keyword evidence="5 6" id="KW-0472">Membrane</keyword>
<evidence type="ECO:0000313" key="11">
    <source>
        <dbReference type="Proteomes" id="UP000186883"/>
    </source>
</evidence>
<keyword evidence="4 6" id="KW-1133">Transmembrane helix</keyword>
<dbReference type="AlphaFoldDB" id="A0A154MBM7"/>
<feature type="transmembrane region" description="Helical" evidence="6">
    <location>
        <begin position="125"/>
        <end position="146"/>
    </location>
</feature>
<dbReference type="Proteomes" id="UP000076321">
    <property type="component" value="Unassembled WGS sequence"/>
</dbReference>
<dbReference type="GO" id="GO:0005886">
    <property type="term" value="C:plasma membrane"/>
    <property type="evidence" value="ECO:0007669"/>
    <property type="project" value="TreeGrafter"/>
</dbReference>
<feature type="transmembrane region" description="Helical" evidence="6">
    <location>
        <begin position="24"/>
        <end position="42"/>
    </location>
</feature>
<dbReference type="Proteomes" id="UP000186883">
    <property type="component" value="Unassembled WGS sequence"/>
</dbReference>
<dbReference type="OrthoDB" id="3828151at2"/>
<evidence type="ECO:0000313" key="10">
    <source>
        <dbReference type="Proteomes" id="UP000076321"/>
    </source>
</evidence>
<reference evidence="9 11" key="2">
    <citation type="submission" date="2016-11" db="EMBL/GenBank/DDBJ databases">
        <title>Genome sequencing of Amycolatopsis regifaucium.</title>
        <authorList>
            <person name="Mayilraj S."/>
            <person name="Kaur N."/>
        </authorList>
    </citation>
    <scope>NUCLEOTIDE SEQUENCE [LARGE SCALE GENOMIC DNA]</scope>
    <source>
        <strain evidence="9 11">GY080</strain>
    </source>
</reference>
<evidence type="ECO:0000313" key="9">
    <source>
        <dbReference type="EMBL" id="OKA06258.1"/>
    </source>
</evidence>
<reference evidence="8 10" key="1">
    <citation type="submission" date="2015-12" db="EMBL/GenBank/DDBJ databases">
        <title>Amycolatopsis regifaucium genome sequencing and assembly.</title>
        <authorList>
            <person name="Mayilraj S."/>
        </authorList>
    </citation>
    <scope>NUCLEOTIDE SEQUENCE [LARGE SCALE GENOMIC DNA]</scope>
    <source>
        <strain evidence="8 10">GY080</strain>
    </source>
</reference>
<evidence type="ECO:0000256" key="5">
    <source>
        <dbReference type="ARBA" id="ARBA00023136"/>
    </source>
</evidence>
<dbReference type="InterPro" id="IPR007267">
    <property type="entry name" value="GtrA_DPMS_TM"/>
</dbReference>
<evidence type="ECO:0000313" key="8">
    <source>
        <dbReference type="EMBL" id="KZB81677.1"/>
    </source>
</evidence>
<evidence type="ECO:0000256" key="1">
    <source>
        <dbReference type="ARBA" id="ARBA00004141"/>
    </source>
</evidence>
<protein>
    <submittedName>
        <fullName evidence="8">Polysaccharide synthesis protein GtrA</fullName>
    </submittedName>
</protein>
<dbReference type="EMBL" id="LQCI01000034">
    <property type="protein sequence ID" value="KZB81677.1"/>
    <property type="molecule type" value="Genomic_DNA"/>
</dbReference>
<feature type="transmembrane region" description="Helical" evidence="6">
    <location>
        <begin position="95"/>
        <end position="113"/>
    </location>
</feature>
<dbReference type="Pfam" id="PF04138">
    <property type="entry name" value="GtrA_DPMS_TM"/>
    <property type="match status" value="1"/>
</dbReference>
<dbReference type="PANTHER" id="PTHR38459">
    <property type="entry name" value="PROPHAGE BACTOPRENOL-LINKED GLUCOSE TRANSLOCASE HOMOLOG"/>
    <property type="match status" value="1"/>
</dbReference>
<evidence type="ECO:0000256" key="4">
    <source>
        <dbReference type="ARBA" id="ARBA00022989"/>
    </source>
</evidence>